<dbReference type="RefSeq" id="WP_169574836.1">
    <property type="nucleotide sequence ID" value="NZ_JABBFV010000021.1"/>
</dbReference>
<dbReference type="NCBIfam" id="NF033894">
    <property type="entry name" value="Eex_IncN"/>
    <property type="match status" value="1"/>
</dbReference>
<evidence type="ECO:0000313" key="1">
    <source>
        <dbReference type="EMBL" id="NML12441.1"/>
    </source>
</evidence>
<evidence type="ECO:0000313" key="2">
    <source>
        <dbReference type="Proteomes" id="UP000519023"/>
    </source>
</evidence>
<gene>
    <name evidence="1" type="ORF">HHL08_20265</name>
</gene>
<accession>A0A7X9WYV7</accession>
<keyword evidence="1" id="KW-0449">Lipoprotein</keyword>
<comment type="caution">
    <text evidence="1">The sequence shown here is derived from an EMBL/GenBank/DDBJ whole genome shotgun (WGS) entry which is preliminary data.</text>
</comment>
<dbReference type="Proteomes" id="UP000519023">
    <property type="component" value="Unassembled WGS sequence"/>
</dbReference>
<keyword evidence="2" id="KW-1185">Reference proteome</keyword>
<name>A0A7X9WYV7_9SPHN</name>
<protein>
    <submittedName>
        <fullName evidence="1">EexN family lipoprotein</fullName>
    </submittedName>
</protein>
<sequence length="95" mass="10529">MEDRAMRKCFAILAAAALPLAACGEAEKSVDYYLKHLDEAREKTARCQSNGDAGVNCGNAAVAIKRNAEEQFKRERARTEKNLKNGSIWPTWNGK</sequence>
<organism evidence="1 2">
    <name type="scientific">Sphingobium psychrophilum</name>
    <dbReference type="NCBI Taxonomy" id="2728834"/>
    <lineage>
        <taxon>Bacteria</taxon>
        <taxon>Pseudomonadati</taxon>
        <taxon>Pseudomonadota</taxon>
        <taxon>Alphaproteobacteria</taxon>
        <taxon>Sphingomonadales</taxon>
        <taxon>Sphingomonadaceae</taxon>
        <taxon>Sphingobium</taxon>
    </lineage>
</organism>
<reference evidence="1 2" key="1">
    <citation type="submission" date="2020-04" db="EMBL/GenBank/DDBJ databases">
        <title>Sphingobium sp. AR-3-1 isolated from Arctic soil.</title>
        <authorList>
            <person name="Dahal R.H."/>
            <person name="Chaudhary D.K."/>
        </authorList>
    </citation>
    <scope>NUCLEOTIDE SEQUENCE [LARGE SCALE GENOMIC DNA]</scope>
    <source>
        <strain evidence="1 2">AR-3-1</strain>
    </source>
</reference>
<dbReference type="InterPro" id="IPR047937">
    <property type="entry name" value="Eex_IncN-like"/>
</dbReference>
<dbReference type="AlphaFoldDB" id="A0A7X9WYV7"/>
<dbReference type="EMBL" id="JABBFV010000021">
    <property type="protein sequence ID" value="NML12441.1"/>
    <property type="molecule type" value="Genomic_DNA"/>
</dbReference>
<proteinExistence type="predicted"/>